<dbReference type="AlphaFoldDB" id="A0AAW1VEI4"/>
<evidence type="ECO:0000313" key="3">
    <source>
        <dbReference type="EMBL" id="KAK9892305.1"/>
    </source>
</evidence>
<evidence type="ECO:0000256" key="2">
    <source>
        <dbReference type="SAM" id="Phobius"/>
    </source>
</evidence>
<keyword evidence="2" id="KW-0472">Membrane</keyword>
<evidence type="ECO:0000313" key="4">
    <source>
        <dbReference type="Proteomes" id="UP001431783"/>
    </source>
</evidence>
<feature type="transmembrane region" description="Helical" evidence="2">
    <location>
        <begin position="6"/>
        <end position="22"/>
    </location>
</feature>
<keyword evidence="4" id="KW-1185">Reference proteome</keyword>
<gene>
    <name evidence="3" type="ORF">WA026_019109</name>
</gene>
<reference evidence="3 4" key="1">
    <citation type="submission" date="2023-03" db="EMBL/GenBank/DDBJ databases">
        <title>Genome insight into feeding habits of ladybird beetles.</title>
        <authorList>
            <person name="Li H.-S."/>
            <person name="Huang Y.-H."/>
            <person name="Pang H."/>
        </authorList>
    </citation>
    <scope>NUCLEOTIDE SEQUENCE [LARGE SCALE GENOMIC DNA]</scope>
    <source>
        <strain evidence="3">SYSU_2023b</strain>
        <tissue evidence="3">Whole body</tissue>
    </source>
</reference>
<name>A0AAW1VEI4_9CUCU</name>
<feature type="region of interest" description="Disordered" evidence="1">
    <location>
        <begin position="118"/>
        <end position="141"/>
    </location>
</feature>
<dbReference type="EMBL" id="JARQZJ010000133">
    <property type="protein sequence ID" value="KAK9892305.1"/>
    <property type="molecule type" value="Genomic_DNA"/>
</dbReference>
<sequence>MGDIFVPLLVCFIFFTCIVHCFKRRKRTFISTGLSPGVTVTTTHVASPVVNPPYPMVPSHPTPAPIQIGFTGVPVSAYPTEGIASNIPAQGVYPHQHPTHTSPSPYIPTNSSISPYPPPNIGICPSGATRPSAPSYDVQPPSYSEAIAQTHEKQTAYNPHY</sequence>
<dbReference type="Proteomes" id="UP001431783">
    <property type="component" value="Unassembled WGS sequence"/>
</dbReference>
<accession>A0AAW1VEI4</accession>
<keyword evidence="2" id="KW-1133">Transmembrane helix</keyword>
<organism evidence="3 4">
    <name type="scientific">Henosepilachna vigintioctopunctata</name>
    <dbReference type="NCBI Taxonomy" id="420089"/>
    <lineage>
        <taxon>Eukaryota</taxon>
        <taxon>Metazoa</taxon>
        <taxon>Ecdysozoa</taxon>
        <taxon>Arthropoda</taxon>
        <taxon>Hexapoda</taxon>
        <taxon>Insecta</taxon>
        <taxon>Pterygota</taxon>
        <taxon>Neoptera</taxon>
        <taxon>Endopterygota</taxon>
        <taxon>Coleoptera</taxon>
        <taxon>Polyphaga</taxon>
        <taxon>Cucujiformia</taxon>
        <taxon>Coccinelloidea</taxon>
        <taxon>Coccinellidae</taxon>
        <taxon>Epilachninae</taxon>
        <taxon>Epilachnini</taxon>
        <taxon>Henosepilachna</taxon>
    </lineage>
</organism>
<protein>
    <submittedName>
        <fullName evidence="3">Uncharacterized protein</fullName>
    </submittedName>
</protein>
<comment type="caution">
    <text evidence="3">The sequence shown here is derived from an EMBL/GenBank/DDBJ whole genome shotgun (WGS) entry which is preliminary data.</text>
</comment>
<evidence type="ECO:0000256" key="1">
    <source>
        <dbReference type="SAM" id="MobiDB-lite"/>
    </source>
</evidence>
<keyword evidence="2" id="KW-0812">Transmembrane</keyword>
<proteinExistence type="predicted"/>